<accession>A0AA86R952</accession>
<proteinExistence type="predicted"/>
<reference evidence="2 3" key="2">
    <citation type="submission" date="2024-07" db="EMBL/GenBank/DDBJ databases">
        <authorList>
            <person name="Akdeniz Z."/>
        </authorList>
    </citation>
    <scope>NUCLEOTIDE SEQUENCE [LARGE SCALE GENOMIC DNA]</scope>
</reference>
<evidence type="ECO:0000313" key="3">
    <source>
        <dbReference type="Proteomes" id="UP001642409"/>
    </source>
</evidence>
<dbReference type="EMBL" id="CATOUU010001045">
    <property type="protein sequence ID" value="CAI9968612.1"/>
    <property type="molecule type" value="Genomic_DNA"/>
</dbReference>
<comment type="caution">
    <text evidence="1">The sequence shown here is derived from an EMBL/GenBank/DDBJ whole genome shotgun (WGS) entry which is preliminary data.</text>
</comment>
<name>A0AA86R952_9EUKA</name>
<protein>
    <submittedName>
        <fullName evidence="2">Hypothetical_protein</fullName>
    </submittedName>
</protein>
<dbReference type="Proteomes" id="UP001642409">
    <property type="component" value="Unassembled WGS sequence"/>
</dbReference>
<organism evidence="1">
    <name type="scientific">Hexamita inflata</name>
    <dbReference type="NCBI Taxonomy" id="28002"/>
    <lineage>
        <taxon>Eukaryota</taxon>
        <taxon>Metamonada</taxon>
        <taxon>Diplomonadida</taxon>
        <taxon>Hexamitidae</taxon>
        <taxon>Hexamitinae</taxon>
        <taxon>Hexamita</taxon>
    </lineage>
</organism>
<sequence>MIVYYEGSQNQEFLYTDDSYYFDLSKIDKEEYDIQPTVNFTIPGQLLNNTKIILRTRYKGVGSSGNVEILDTGDYIVQLDKDFGTRQTEMIYLDEITGLIQTAARLATKEQQFLVAVDTEQLVKNLKTRLRFEGEQTTIKFPEESYWLAKLLGAKVFKSKELQPRTDNINGQQVKFDEEGNELDANGLIIPDKLNNKTMYVTNNQYIKFDYTFYLNFIKTLHITCLYITKQTVLSKYKQYIILRHELNVTPLARVKITSGFSSTITKDQIYKGIQIGFCDENFHTIPMDPDTTYELEISISKSLRKQQLEIDRKTVSDSEYQRQERIQMNLEFEKRDQEIREFDLNYGYNRELFNKDQAIIQKYNEDLQARQAEIAPILKQAEEDKLGLSQHYKEALLMYNTFSNQMIGEISQMATYERNLYKTSTDFNIEPHIQRQAARELSKFYKDQKQENVEYNYQRLYERQKGVYNRMQSIINSDYHKYALGKEDVFGQIFGADGTQERDRVNAISNQKLRVKQEVALQELMIRREQLKSSLDQKYISEDDYNKLYKDYEKQYIDKVNRYSTESDKLGQEYNYDKAVDEAYKAWKDDQAEQKRIYEETQEFRKNDDDIKNTIEEIATKYLGAIGRFNTENNKAEIVDDIRKKIQKRQQEENKVVQQQYQQQQQQKQYYDHILSTFDQPTRQRLQGLPQIQMVYINGMKALDGSLQISRLKIRWMKLEYQSSQLINQVMYLNSTLRTSGVTTSTQLIETINQLVIRRTRNTSGIRRLMLGNLQL</sequence>
<keyword evidence="3" id="KW-1185">Reference proteome</keyword>
<dbReference type="EMBL" id="CAXDID020000200">
    <property type="protein sequence ID" value="CAL6053970.1"/>
    <property type="molecule type" value="Genomic_DNA"/>
</dbReference>
<reference evidence="1" key="1">
    <citation type="submission" date="2023-06" db="EMBL/GenBank/DDBJ databases">
        <authorList>
            <person name="Kurt Z."/>
        </authorList>
    </citation>
    <scope>NUCLEOTIDE SEQUENCE</scope>
</reference>
<evidence type="ECO:0000313" key="1">
    <source>
        <dbReference type="EMBL" id="CAI9968612.1"/>
    </source>
</evidence>
<evidence type="ECO:0000313" key="2">
    <source>
        <dbReference type="EMBL" id="CAL6053970.1"/>
    </source>
</evidence>
<gene>
    <name evidence="2" type="ORF">HINF_LOCUS45826</name>
    <name evidence="1" type="ORF">HINF_LOCUS56257</name>
</gene>
<dbReference type="AlphaFoldDB" id="A0AA86R952"/>